<organism evidence="2">
    <name type="scientific">Shallot virus X</name>
    <name type="common">ShVX</name>
    <dbReference type="NCBI Taxonomy" id="31770"/>
    <lineage>
        <taxon>Viruses</taxon>
        <taxon>Riboviria</taxon>
        <taxon>Orthornavirae</taxon>
        <taxon>Kitrinoviricota</taxon>
        <taxon>Alsuviricetes</taxon>
        <taxon>Tymovirales</taxon>
        <taxon>Alphaflexiviridae</taxon>
        <taxon>Allexivirus</taxon>
        <taxon>Acarallexivirus</taxon>
        <taxon>Allexivirus ecsascalonicum</taxon>
    </lineage>
</organism>
<dbReference type="InterPro" id="IPR008398">
    <property type="entry name" value="Allexi_40kDa"/>
</dbReference>
<gene>
    <name evidence="2" type="primary">ORF4</name>
</gene>
<dbReference type="EMBL" id="MH389253">
    <property type="protein sequence ID" value="QCY49498.1"/>
    <property type="molecule type" value="Genomic_RNA"/>
</dbReference>
<evidence type="ECO:0000313" key="1">
    <source>
        <dbReference type="EMBL" id="QCY49498.1"/>
    </source>
</evidence>
<dbReference type="Pfam" id="PF05549">
    <property type="entry name" value="Allexi_40kDa"/>
    <property type="match status" value="1"/>
</dbReference>
<proteinExistence type="predicted"/>
<accession>A0A6M2VHN0</accession>
<protein>
    <submittedName>
        <fullName evidence="2">P42</fullName>
    </submittedName>
</protein>
<evidence type="ECO:0000313" key="2">
    <source>
        <dbReference type="EMBL" id="QCY49510.1"/>
    </source>
</evidence>
<organismHost>
    <name type="scientific">Allium cepa var. aggregatum</name>
    <name type="common">Shallot</name>
    <name type="synonym">Allium ascalonicum</name>
    <dbReference type="NCBI Taxonomy" id="28911"/>
</organismHost>
<sequence length="380" mass="42171">MVIVTTFHIDAARDRIINCVNDVRNIVTNQVVPATRKLGTIETTLESFKTETIAGLTNISDCASLLRSLRSEITRNFNALLNRDIEPVGQAQTQLRQDPDGAGDHRIDQRTFFSNLDTALNATQALLNHVPPARYTLPPAPLPVNELFGQLHALHLNTLEWLTHINHNLDSTLNMLNPVNLMSQGTPLSRLRDAVRTLTQDLGSIKSDQQKILASIPTIDHSDILHKLDSLDTGLRQLGIRLDVVVSSLNNMNERPPTASHDIASSSTAADRNPLPLYQAVHPNLFCRTYGNILYNGVDSRIPMDITGRPASTSLKLTITVECSEQNTKVNFTLLDDGYILLSDSIETKHKLQHIPSDCLSLIHARCPKFVYKFRGEGLC</sequence>
<name>A0A6M2VHN0_SHVX</name>
<dbReference type="EMBL" id="MH389255">
    <property type="protein sequence ID" value="QCY49510.1"/>
    <property type="molecule type" value="Genomic_RNA"/>
</dbReference>
<reference evidence="2" key="1">
    <citation type="submission" date="2018-05" db="EMBL/GenBank/DDBJ databases">
        <title>Molecular and biological characterization of two novel viruses belonging to genera Potyvirus and Carlavirus identified through elucidation of emerging shallot mild yellow stripe disease in France.</title>
        <authorList>
            <person name="Marais A."/>
            <person name="Faure C."/>
            <person name="Theil S."/>
            <person name="Candresse T."/>
        </authorList>
    </citation>
    <scope>NUCLEOTIDE SEQUENCE</scope>
    <source>
        <strain evidence="1">13-01-1</strain>
        <strain evidence="2">13-04-1</strain>
    </source>
</reference>
<dbReference type="PIRSF" id="PIRSF005512">
    <property type="entry name" value="Allexi_40kDa"/>
    <property type="match status" value="1"/>
</dbReference>